<proteinExistence type="predicted"/>
<accession>A0ACB9RJ92</accession>
<name>A0ACB9RJ92_9MYRT</name>
<gene>
    <name evidence="1" type="ORF">MLD38_015805</name>
</gene>
<keyword evidence="2" id="KW-1185">Reference proteome</keyword>
<evidence type="ECO:0000313" key="1">
    <source>
        <dbReference type="EMBL" id="KAI4378311.1"/>
    </source>
</evidence>
<evidence type="ECO:0000313" key="2">
    <source>
        <dbReference type="Proteomes" id="UP001057402"/>
    </source>
</evidence>
<comment type="caution">
    <text evidence="1">The sequence shown here is derived from an EMBL/GenBank/DDBJ whole genome shotgun (WGS) entry which is preliminary data.</text>
</comment>
<dbReference type="Proteomes" id="UP001057402">
    <property type="component" value="Chromosome 4"/>
</dbReference>
<reference evidence="2" key="1">
    <citation type="journal article" date="2023" name="Front. Plant Sci.">
        <title>Chromosomal-level genome assembly of Melastoma candidum provides insights into trichome evolution.</title>
        <authorList>
            <person name="Zhong Y."/>
            <person name="Wu W."/>
            <person name="Sun C."/>
            <person name="Zou P."/>
            <person name="Liu Y."/>
            <person name="Dai S."/>
            <person name="Zhou R."/>
        </authorList>
    </citation>
    <scope>NUCLEOTIDE SEQUENCE [LARGE SCALE GENOMIC DNA]</scope>
</reference>
<protein>
    <submittedName>
        <fullName evidence="1">Uncharacterized protein</fullName>
    </submittedName>
</protein>
<sequence length="225" mass="24030">MLVTGIGIQCFQQITGIDAMVYYSPRIFKDAGIKDTSSLLAATIAVGITKTSFILVAIILIDKLGRKPLLYVGTIGMTICQFITGASLSLHIRGQMGAALTILSVCGNVAFFSIGIGPICWVLTSEIFPLRLRALATALGSIGNRVCNGLITMSFLSMARSITVGGTFFLYAALSALSVAFVYALVPETKGKSLEEIEMLFRGQSNLRRRGVELGEADHDIVLGK</sequence>
<dbReference type="EMBL" id="CM042883">
    <property type="protein sequence ID" value="KAI4378311.1"/>
    <property type="molecule type" value="Genomic_DNA"/>
</dbReference>
<organism evidence="1 2">
    <name type="scientific">Melastoma candidum</name>
    <dbReference type="NCBI Taxonomy" id="119954"/>
    <lineage>
        <taxon>Eukaryota</taxon>
        <taxon>Viridiplantae</taxon>
        <taxon>Streptophyta</taxon>
        <taxon>Embryophyta</taxon>
        <taxon>Tracheophyta</taxon>
        <taxon>Spermatophyta</taxon>
        <taxon>Magnoliopsida</taxon>
        <taxon>eudicotyledons</taxon>
        <taxon>Gunneridae</taxon>
        <taxon>Pentapetalae</taxon>
        <taxon>rosids</taxon>
        <taxon>malvids</taxon>
        <taxon>Myrtales</taxon>
        <taxon>Melastomataceae</taxon>
        <taxon>Melastomatoideae</taxon>
        <taxon>Melastomateae</taxon>
        <taxon>Melastoma</taxon>
    </lineage>
</organism>